<name>A0ABU9YYL8_9RHOO</name>
<evidence type="ECO:0000313" key="2">
    <source>
        <dbReference type="EMBL" id="MEN3068639.1"/>
    </source>
</evidence>
<dbReference type="RefSeq" id="WP_345919410.1">
    <property type="nucleotide sequence ID" value="NZ_JBDIVE010000004.1"/>
</dbReference>
<comment type="caution">
    <text evidence="2">The sequence shown here is derived from an EMBL/GenBank/DDBJ whole genome shotgun (WGS) entry which is preliminary data.</text>
</comment>
<dbReference type="SUPFAM" id="SSF69118">
    <property type="entry name" value="AhpD-like"/>
    <property type="match status" value="1"/>
</dbReference>
<dbReference type="Gene3D" id="1.20.1290.10">
    <property type="entry name" value="AhpD-like"/>
    <property type="match status" value="1"/>
</dbReference>
<dbReference type="InterPro" id="IPR003779">
    <property type="entry name" value="CMD-like"/>
</dbReference>
<sequence>MRNTAQARLPFRQLAPQAVQALSGFSQAINSSSIPQPLIDLIYLRVSQLNGCAYCTDLHWRDLLKQAEDARKLNTLQVWQESPLFSSGERAALAWTDALTRNQHEIQDAAFAQLQTQFAVQEIVDITMAIACMNAWNRIGVGMRLPIAMTL</sequence>
<dbReference type="NCBIfam" id="TIGR00778">
    <property type="entry name" value="ahpD_dom"/>
    <property type="match status" value="1"/>
</dbReference>
<dbReference type="Proteomes" id="UP001410394">
    <property type="component" value="Unassembled WGS sequence"/>
</dbReference>
<protein>
    <submittedName>
        <fullName evidence="2">Carboxymuconolactone decarboxylase family protein</fullName>
    </submittedName>
</protein>
<gene>
    <name evidence="2" type="ORF">ABDB84_09130</name>
</gene>
<feature type="domain" description="Carboxymuconolactone decarboxylase-like" evidence="1">
    <location>
        <begin position="16"/>
        <end position="97"/>
    </location>
</feature>
<dbReference type="Pfam" id="PF02627">
    <property type="entry name" value="CMD"/>
    <property type="match status" value="1"/>
</dbReference>
<dbReference type="PANTHER" id="PTHR34846:SF10">
    <property type="entry name" value="CYTOPLASMIC PROTEIN"/>
    <property type="match status" value="1"/>
</dbReference>
<dbReference type="EMBL" id="JBDIVE010000004">
    <property type="protein sequence ID" value="MEN3068639.1"/>
    <property type="molecule type" value="Genomic_DNA"/>
</dbReference>
<evidence type="ECO:0000259" key="1">
    <source>
        <dbReference type="Pfam" id="PF02627"/>
    </source>
</evidence>
<accession>A0ABU9YYL8</accession>
<reference evidence="2 3" key="1">
    <citation type="journal article" date="2018" name="Int. J. Syst. Evol. Microbiol.">
        <title>Uliginosibacterium sediminicola sp. nov., isolated from freshwater sediment.</title>
        <authorList>
            <person name="Hwang W.M."/>
            <person name="Kim S.M."/>
            <person name="Kang K."/>
            <person name="Ahn T.Y."/>
        </authorList>
    </citation>
    <scope>NUCLEOTIDE SEQUENCE [LARGE SCALE GENOMIC DNA]</scope>
    <source>
        <strain evidence="2 3">M1-21</strain>
    </source>
</reference>
<dbReference type="PANTHER" id="PTHR34846">
    <property type="entry name" value="4-CARBOXYMUCONOLACTONE DECARBOXYLASE FAMILY PROTEIN (AFU_ORTHOLOGUE AFUA_6G11590)"/>
    <property type="match status" value="1"/>
</dbReference>
<dbReference type="InterPro" id="IPR004675">
    <property type="entry name" value="AhpD_core"/>
</dbReference>
<dbReference type="InterPro" id="IPR029032">
    <property type="entry name" value="AhpD-like"/>
</dbReference>
<evidence type="ECO:0000313" key="3">
    <source>
        <dbReference type="Proteomes" id="UP001410394"/>
    </source>
</evidence>
<keyword evidence="3" id="KW-1185">Reference proteome</keyword>
<organism evidence="2 3">
    <name type="scientific">Uliginosibacterium sediminicola</name>
    <dbReference type="NCBI Taxonomy" id="2024550"/>
    <lineage>
        <taxon>Bacteria</taxon>
        <taxon>Pseudomonadati</taxon>
        <taxon>Pseudomonadota</taxon>
        <taxon>Betaproteobacteria</taxon>
        <taxon>Rhodocyclales</taxon>
        <taxon>Zoogloeaceae</taxon>
        <taxon>Uliginosibacterium</taxon>
    </lineage>
</organism>
<proteinExistence type="predicted"/>